<evidence type="ECO:0000256" key="3">
    <source>
        <dbReference type="ARBA" id="ARBA00022741"/>
    </source>
</evidence>
<dbReference type="Proteomes" id="UP000250369">
    <property type="component" value="Unassembled WGS sequence"/>
</dbReference>
<evidence type="ECO:0000256" key="7">
    <source>
        <dbReference type="ARBA" id="ARBA00048478"/>
    </source>
</evidence>
<evidence type="ECO:0000256" key="8">
    <source>
        <dbReference type="HAMAP-Rule" id="MF_00238"/>
    </source>
</evidence>
<accession>A0A329MH39</accession>
<dbReference type="InterPro" id="IPR011994">
    <property type="entry name" value="Cytidylate_kinase_dom"/>
</dbReference>
<keyword evidence="2 8" id="KW-0808">Transferase</keyword>
<sequence>MNKFNIALDGPAGAGKSTVARLVANELGFVYIDTGAMYRAVTWKVLELGILADQTAKVIETAKAMDIVLQPGPTGQQVLVDGEDVTDRIRSAAINANVSLIAQIAEVRELLVSKQKAMAASKGVVMDGRDIGTQVLPDAEVKIFLTASARERAERRYKEMDKPAITVEQLELEIARRDKLDSEREVSPLVQAQDAVLLDSSNIPLQDVVGKVLELCRAKVTGGT</sequence>
<comment type="caution">
    <text evidence="10">The sequence shown here is derived from an EMBL/GenBank/DDBJ whole genome shotgun (WGS) entry which is preliminary data.</text>
</comment>
<keyword evidence="5 8" id="KW-0067">ATP-binding</keyword>
<evidence type="ECO:0000256" key="4">
    <source>
        <dbReference type="ARBA" id="ARBA00022777"/>
    </source>
</evidence>
<evidence type="ECO:0000313" key="10">
    <source>
        <dbReference type="EMBL" id="RAV18676.1"/>
    </source>
</evidence>
<name>A0A329MH39_9BACL</name>
<dbReference type="RefSeq" id="WP_113033864.1">
    <property type="nucleotide sequence ID" value="NZ_QMFB01000016.1"/>
</dbReference>
<dbReference type="GO" id="GO:0005829">
    <property type="term" value="C:cytosol"/>
    <property type="evidence" value="ECO:0007669"/>
    <property type="project" value="TreeGrafter"/>
</dbReference>
<dbReference type="SUPFAM" id="SSF52540">
    <property type="entry name" value="P-loop containing nucleoside triphosphate hydrolases"/>
    <property type="match status" value="1"/>
</dbReference>
<dbReference type="OrthoDB" id="9807434at2"/>
<dbReference type="HAMAP" id="MF_00238">
    <property type="entry name" value="Cytidyl_kinase_type1"/>
    <property type="match status" value="1"/>
</dbReference>
<dbReference type="AlphaFoldDB" id="A0A329MH39"/>
<dbReference type="EMBL" id="QMFB01000016">
    <property type="protein sequence ID" value="RAV18676.1"/>
    <property type="molecule type" value="Genomic_DNA"/>
</dbReference>
<comment type="catalytic activity">
    <reaction evidence="7 8">
        <text>CMP + ATP = CDP + ADP</text>
        <dbReference type="Rhea" id="RHEA:11600"/>
        <dbReference type="ChEBI" id="CHEBI:30616"/>
        <dbReference type="ChEBI" id="CHEBI:58069"/>
        <dbReference type="ChEBI" id="CHEBI:60377"/>
        <dbReference type="ChEBI" id="CHEBI:456216"/>
        <dbReference type="EC" id="2.7.4.25"/>
    </reaction>
</comment>
<protein>
    <recommendedName>
        <fullName evidence="8">Cytidylate kinase</fullName>
        <shortName evidence="8">CK</shortName>
        <ecNumber evidence="8">2.7.4.25</ecNumber>
    </recommendedName>
    <alternativeName>
        <fullName evidence="8">Cytidine monophosphate kinase</fullName>
        <shortName evidence="8">CMP kinase</shortName>
    </alternativeName>
</protein>
<feature type="binding site" evidence="8">
    <location>
        <begin position="10"/>
        <end position="18"/>
    </location>
    <ligand>
        <name>ATP</name>
        <dbReference type="ChEBI" id="CHEBI:30616"/>
    </ligand>
</feature>
<evidence type="ECO:0000313" key="11">
    <source>
        <dbReference type="Proteomes" id="UP000250369"/>
    </source>
</evidence>
<evidence type="ECO:0000256" key="1">
    <source>
        <dbReference type="ARBA" id="ARBA00009427"/>
    </source>
</evidence>
<keyword evidence="4 8" id="KW-0418">Kinase</keyword>
<gene>
    <name evidence="8" type="primary">cmk</name>
    <name evidence="10" type="ORF">DQG23_24905</name>
</gene>
<dbReference type="EC" id="2.7.4.25" evidence="8"/>
<dbReference type="PANTHER" id="PTHR21299:SF2">
    <property type="entry name" value="CYTIDYLATE KINASE"/>
    <property type="match status" value="1"/>
</dbReference>
<dbReference type="PANTHER" id="PTHR21299">
    <property type="entry name" value="CYTIDYLATE KINASE/PANTOATE-BETA-ALANINE LIGASE"/>
    <property type="match status" value="1"/>
</dbReference>
<dbReference type="GO" id="GO:0036431">
    <property type="term" value="F:dCMP kinase activity"/>
    <property type="evidence" value="ECO:0007669"/>
    <property type="project" value="InterPro"/>
</dbReference>
<keyword evidence="3 8" id="KW-0547">Nucleotide-binding</keyword>
<reference evidence="10 11" key="1">
    <citation type="journal article" date="2009" name="Int. J. Syst. Evol. Microbiol.">
        <title>Paenibacillus contaminans sp. nov., isolated from a contaminated laboratory plate.</title>
        <authorList>
            <person name="Chou J.H."/>
            <person name="Lee J.H."/>
            <person name="Lin M.C."/>
            <person name="Chang P.S."/>
            <person name="Arun A.B."/>
            <person name="Young C.C."/>
            <person name="Chen W.M."/>
        </authorList>
    </citation>
    <scope>NUCLEOTIDE SEQUENCE [LARGE SCALE GENOMIC DNA]</scope>
    <source>
        <strain evidence="10 11">CKOBP-6</strain>
    </source>
</reference>
<dbReference type="CDD" id="cd02020">
    <property type="entry name" value="CMPK"/>
    <property type="match status" value="1"/>
</dbReference>
<evidence type="ECO:0000256" key="5">
    <source>
        <dbReference type="ARBA" id="ARBA00022840"/>
    </source>
</evidence>
<keyword evidence="8" id="KW-0963">Cytoplasm</keyword>
<dbReference type="Pfam" id="PF02224">
    <property type="entry name" value="Cytidylate_kin"/>
    <property type="match status" value="1"/>
</dbReference>
<evidence type="ECO:0000259" key="9">
    <source>
        <dbReference type="Pfam" id="PF02224"/>
    </source>
</evidence>
<dbReference type="Gene3D" id="3.40.50.300">
    <property type="entry name" value="P-loop containing nucleotide triphosphate hydrolases"/>
    <property type="match status" value="1"/>
</dbReference>
<dbReference type="GO" id="GO:0036430">
    <property type="term" value="F:CMP kinase activity"/>
    <property type="evidence" value="ECO:0007669"/>
    <property type="project" value="RHEA"/>
</dbReference>
<comment type="catalytic activity">
    <reaction evidence="6 8">
        <text>dCMP + ATP = dCDP + ADP</text>
        <dbReference type="Rhea" id="RHEA:25094"/>
        <dbReference type="ChEBI" id="CHEBI:30616"/>
        <dbReference type="ChEBI" id="CHEBI:57566"/>
        <dbReference type="ChEBI" id="CHEBI:58593"/>
        <dbReference type="ChEBI" id="CHEBI:456216"/>
        <dbReference type="EC" id="2.7.4.25"/>
    </reaction>
</comment>
<evidence type="ECO:0000256" key="6">
    <source>
        <dbReference type="ARBA" id="ARBA00047615"/>
    </source>
</evidence>
<comment type="subcellular location">
    <subcellularLocation>
        <location evidence="8">Cytoplasm</location>
    </subcellularLocation>
</comment>
<dbReference type="InterPro" id="IPR027417">
    <property type="entry name" value="P-loop_NTPase"/>
</dbReference>
<organism evidence="10 11">
    <name type="scientific">Paenibacillus contaminans</name>
    <dbReference type="NCBI Taxonomy" id="450362"/>
    <lineage>
        <taxon>Bacteria</taxon>
        <taxon>Bacillati</taxon>
        <taxon>Bacillota</taxon>
        <taxon>Bacilli</taxon>
        <taxon>Bacillales</taxon>
        <taxon>Paenibacillaceae</taxon>
        <taxon>Paenibacillus</taxon>
    </lineage>
</organism>
<proteinExistence type="inferred from homology"/>
<dbReference type="GO" id="GO:0005524">
    <property type="term" value="F:ATP binding"/>
    <property type="evidence" value="ECO:0007669"/>
    <property type="project" value="UniProtKB-UniRule"/>
</dbReference>
<evidence type="ECO:0000256" key="2">
    <source>
        <dbReference type="ARBA" id="ARBA00022679"/>
    </source>
</evidence>
<comment type="similarity">
    <text evidence="1 8">Belongs to the cytidylate kinase family. Type 1 subfamily.</text>
</comment>
<dbReference type="InterPro" id="IPR003136">
    <property type="entry name" value="Cytidylate_kin"/>
</dbReference>
<dbReference type="GO" id="GO:0015949">
    <property type="term" value="P:nucleobase-containing small molecule interconversion"/>
    <property type="evidence" value="ECO:0007669"/>
    <property type="project" value="TreeGrafter"/>
</dbReference>
<feature type="domain" description="Cytidylate kinase" evidence="9">
    <location>
        <begin position="6"/>
        <end position="216"/>
    </location>
</feature>
<dbReference type="NCBIfam" id="TIGR00017">
    <property type="entry name" value="cmk"/>
    <property type="match status" value="1"/>
</dbReference>
<dbReference type="GO" id="GO:0006220">
    <property type="term" value="P:pyrimidine nucleotide metabolic process"/>
    <property type="evidence" value="ECO:0007669"/>
    <property type="project" value="UniProtKB-UniRule"/>
</dbReference>
<keyword evidence="11" id="KW-1185">Reference proteome</keyword>